<comment type="caution">
    <text evidence="1">The sequence shown here is derived from an EMBL/GenBank/DDBJ whole genome shotgun (WGS) entry which is preliminary data.</text>
</comment>
<sequence>MMRRHSSCCFCLRLQFTAFDKTKRAVPQLFAVVATSSRCLRVEAVRKVPALLDKTNQDRARRISVAEFHHTGRRSQVDFATICMVVRMT</sequence>
<organism evidence="1 2">
    <name type="scientific">Mesorhizobium metallidurans STM 2683</name>
    <dbReference type="NCBI Taxonomy" id="1297569"/>
    <lineage>
        <taxon>Bacteria</taxon>
        <taxon>Pseudomonadati</taxon>
        <taxon>Pseudomonadota</taxon>
        <taxon>Alphaproteobacteria</taxon>
        <taxon>Hyphomicrobiales</taxon>
        <taxon>Phyllobacteriaceae</taxon>
        <taxon>Mesorhizobium</taxon>
    </lineage>
</organism>
<evidence type="ECO:0000313" key="2">
    <source>
        <dbReference type="Proteomes" id="UP000012062"/>
    </source>
</evidence>
<name>M5ENZ1_9HYPH</name>
<dbReference type="EMBL" id="CAUM01000087">
    <property type="protein sequence ID" value="CCV06062.1"/>
    <property type="molecule type" value="Genomic_DNA"/>
</dbReference>
<accession>M5ENZ1</accession>
<protein>
    <submittedName>
        <fullName evidence="1">Uncharacterized protein</fullName>
    </submittedName>
</protein>
<reference evidence="1 2" key="1">
    <citation type="submission" date="2013-02" db="EMBL/GenBank/DDBJ databases">
        <authorList>
            <person name="Genoscope - CEA"/>
        </authorList>
    </citation>
    <scope>NUCLEOTIDE SEQUENCE [LARGE SCALE GENOMIC DNA]</scope>
    <source>
        <strain evidence="1 2">STM 2683</strain>
    </source>
</reference>
<proteinExistence type="predicted"/>
<keyword evidence="2" id="KW-1185">Reference proteome</keyword>
<evidence type="ECO:0000313" key="1">
    <source>
        <dbReference type="EMBL" id="CCV06062.1"/>
    </source>
</evidence>
<dbReference type="Proteomes" id="UP000012062">
    <property type="component" value="Unassembled WGS sequence"/>
</dbReference>
<gene>
    <name evidence="1" type="ORF">MESS2_220034</name>
</gene>
<dbReference type="AlphaFoldDB" id="M5ENZ1"/>